<dbReference type="STRING" id="644282.Deba_2253"/>
<evidence type="ECO:0000256" key="4">
    <source>
        <dbReference type="ARBA" id="ARBA00022989"/>
    </source>
</evidence>
<proteinExistence type="predicted"/>
<evidence type="ECO:0000256" key="3">
    <source>
        <dbReference type="ARBA" id="ARBA00022692"/>
    </source>
</evidence>
<dbReference type="Proteomes" id="UP000009047">
    <property type="component" value="Chromosome"/>
</dbReference>
<accession>E1QJ73</accession>
<dbReference type="EMBL" id="CP002085">
    <property type="protein sequence ID" value="ADK85616.1"/>
    <property type="molecule type" value="Genomic_DNA"/>
</dbReference>
<keyword evidence="8" id="KW-1185">Reference proteome</keyword>
<name>E1QJ73_DESB2</name>
<evidence type="ECO:0000313" key="8">
    <source>
        <dbReference type="Proteomes" id="UP000009047"/>
    </source>
</evidence>
<evidence type="ECO:0000256" key="5">
    <source>
        <dbReference type="ARBA" id="ARBA00023136"/>
    </source>
</evidence>
<dbReference type="AlphaFoldDB" id="E1QJ73"/>
<dbReference type="SMART" id="SM01049">
    <property type="entry name" value="Cache_2"/>
    <property type="match status" value="1"/>
</dbReference>
<feature type="domain" description="Single Cache" evidence="6">
    <location>
        <begin position="46"/>
        <end position="129"/>
    </location>
</feature>
<dbReference type="HOGENOM" id="CLU_081845_2_0_7"/>
<reference evidence="7 8" key="1">
    <citation type="journal article" date="2010" name="Stand. Genomic Sci.">
        <title>Complete genome sequence of Desulfarculus baarsii type strain (2st14).</title>
        <authorList>
            <person name="Sun H."/>
            <person name="Spring S."/>
            <person name="Lapidus A."/>
            <person name="Davenport K."/>
            <person name="Del Rio T.G."/>
            <person name="Tice H."/>
            <person name="Nolan M."/>
            <person name="Copeland A."/>
            <person name="Cheng J.F."/>
            <person name="Lucas S."/>
            <person name="Tapia R."/>
            <person name="Goodwin L."/>
            <person name="Pitluck S."/>
            <person name="Ivanova N."/>
            <person name="Pagani I."/>
            <person name="Mavromatis K."/>
            <person name="Ovchinnikova G."/>
            <person name="Pati A."/>
            <person name="Chen A."/>
            <person name="Palaniappan K."/>
            <person name="Hauser L."/>
            <person name="Chang Y.J."/>
            <person name="Jeffries C.D."/>
            <person name="Detter J.C."/>
            <person name="Han C."/>
            <person name="Rohde M."/>
            <person name="Brambilla E."/>
            <person name="Goker M."/>
            <person name="Woyke T."/>
            <person name="Bristow J."/>
            <person name="Eisen J.A."/>
            <person name="Markowitz V."/>
            <person name="Hugenholtz P."/>
            <person name="Kyrpides N.C."/>
            <person name="Klenk H.P."/>
            <person name="Land M."/>
        </authorList>
    </citation>
    <scope>NUCLEOTIDE SEQUENCE [LARGE SCALE GENOMIC DNA]</scope>
    <source>
        <strain evidence="8">ATCC 33931 / DSM 2075 / LMG 7858 / VKM B-1802 / 2st14</strain>
    </source>
</reference>
<keyword evidence="4" id="KW-1133">Transmembrane helix</keyword>
<protein>
    <submittedName>
        <fullName evidence="7">Cache sensor protein</fullName>
    </submittedName>
</protein>
<evidence type="ECO:0000313" key="7">
    <source>
        <dbReference type="EMBL" id="ADK85616.1"/>
    </source>
</evidence>
<gene>
    <name evidence="7" type="ordered locus">Deba_2253</name>
</gene>
<dbReference type="KEGG" id="dbr:Deba_2253"/>
<dbReference type="Gene3D" id="3.30.450.20">
    <property type="entry name" value="PAS domain"/>
    <property type="match status" value="1"/>
</dbReference>
<dbReference type="Pfam" id="PF08269">
    <property type="entry name" value="dCache_2"/>
    <property type="match status" value="1"/>
</dbReference>
<evidence type="ECO:0000256" key="1">
    <source>
        <dbReference type="ARBA" id="ARBA00004651"/>
    </source>
</evidence>
<sequence>MKAVFVRGERSLGRLAGSVVLGLIMCWAALVPAEALAMPALGCAEREAQSVVHATAVGLGALLQGQSDAQAGVELIRKFVAPIRFYPDNSGYFYVYDTNCVNIAHATQPDLQGKNLYDHQDTKGKYVIRALAEAAKKGGGFVDFYWVKPGDKGEHKKIGYVEPIPGTNYFIGSGVYPGK</sequence>
<organism evidence="7 8">
    <name type="scientific">Desulfarculus baarsii (strain ATCC 33931 / DSM 2075 / LMG 7858 / VKM B-1802 / 2st14)</name>
    <dbReference type="NCBI Taxonomy" id="644282"/>
    <lineage>
        <taxon>Bacteria</taxon>
        <taxon>Pseudomonadati</taxon>
        <taxon>Thermodesulfobacteriota</taxon>
        <taxon>Desulfarculia</taxon>
        <taxon>Desulfarculales</taxon>
        <taxon>Desulfarculaceae</taxon>
        <taxon>Desulfarculus</taxon>
    </lineage>
</organism>
<dbReference type="GO" id="GO:0005886">
    <property type="term" value="C:plasma membrane"/>
    <property type="evidence" value="ECO:0007669"/>
    <property type="project" value="UniProtKB-SubCell"/>
</dbReference>
<dbReference type="OrthoDB" id="9787709at2"/>
<keyword evidence="3" id="KW-0812">Transmembrane</keyword>
<keyword evidence="5" id="KW-0472">Membrane</keyword>
<evidence type="ECO:0000256" key="2">
    <source>
        <dbReference type="ARBA" id="ARBA00022475"/>
    </source>
</evidence>
<dbReference type="InterPro" id="IPR004010">
    <property type="entry name" value="Double_Cache_2"/>
</dbReference>
<keyword evidence="2" id="KW-1003">Cell membrane</keyword>
<dbReference type="InterPro" id="IPR033480">
    <property type="entry name" value="sCache_2"/>
</dbReference>
<evidence type="ECO:0000259" key="6">
    <source>
        <dbReference type="SMART" id="SM01049"/>
    </source>
</evidence>
<dbReference type="eggNOG" id="COG4564">
    <property type="taxonomic scope" value="Bacteria"/>
</dbReference>
<comment type="subcellular location">
    <subcellularLocation>
        <location evidence="1">Cell membrane</location>
        <topology evidence="1">Multi-pass membrane protein</topology>
    </subcellularLocation>
</comment>